<protein>
    <submittedName>
        <fullName evidence="1">Uncharacterized protein</fullName>
    </submittedName>
</protein>
<comment type="caution">
    <text evidence="1">The sequence shown here is derived from an EMBL/GenBank/DDBJ whole genome shotgun (WGS) entry which is preliminary data.</text>
</comment>
<reference evidence="1 2" key="1">
    <citation type="submission" date="2020-08" db="EMBL/GenBank/DDBJ databases">
        <title>Genomic Encyclopedia of Type Strains, Phase IV (KMG-IV): sequencing the most valuable type-strain genomes for metagenomic binning, comparative biology and taxonomic classification.</title>
        <authorList>
            <person name="Goeker M."/>
        </authorList>
    </citation>
    <scope>NUCLEOTIDE SEQUENCE [LARGE SCALE GENOMIC DNA]</scope>
    <source>
        <strain evidence="1 2">DSM 29853</strain>
    </source>
</reference>
<proteinExistence type="predicted"/>
<dbReference type="AlphaFoldDB" id="A0A7W6JB08"/>
<organism evidence="1 2">
    <name type="scientific">Gellertiella hungarica</name>
    <dbReference type="NCBI Taxonomy" id="1572859"/>
    <lineage>
        <taxon>Bacteria</taxon>
        <taxon>Pseudomonadati</taxon>
        <taxon>Pseudomonadota</taxon>
        <taxon>Alphaproteobacteria</taxon>
        <taxon>Hyphomicrobiales</taxon>
        <taxon>Rhizobiaceae</taxon>
        <taxon>Gellertiella</taxon>
    </lineage>
</organism>
<gene>
    <name evidence="1" type="ORF">GGR23_004386</name>
</gene>
<dbReference type="RefSeq" id="WP_183368395.1">
    <property type="nucleotide sequence ID" value="NZ_JACIEZ010000015.1"/>
</dbReference>
<evidence type="ECO:0000313" key="2">
    <source>
        <dbReference type="Proteomes" id="UP000528286"/>
    </source>
</evidence>
<dbReference type="Proteomes" id="UP000528286">
    <property type="component" value="Unassembled WGS sequence"/>
</dbReference>
<name>A0A7W6JB08_9HYPH</name>
<keyword evidence="2" id="KW-1185">Reference proteome</keyword>
<accession>A0A7W6JB08</accession>
<evidence type="ECO:0000313" key="1">
    <source>
        <dbReference type="EMBL" id="MBB4067157.1"/>
    </source>
</evidence>
<dbReference type="EMBL" id="JACIEZ010000015">
    <property type="protein sequence ID" value="MBB4067157.1"/>
    <property type="molecule type" value="Genomic_DNA"/>
</dbReference>
<sequence>MKKSSRNDPKTKVGTLECKGDYAGVRLFGEAYDEFHALDPKTDELSVKKLRTISRYFERFVALGPTSLNEKMFKKQSRIKIGGTEVMIWEFKAWQFRIYGVIGEYEGQRCFLGTACDPDKKKDKADPAKLRKAAEEYLRITNG</sequence>